<dbReference type="PANTHER" id="PTHR40057:SF1">
    <property type="entry name" value="SLR1162 PROTEIN"/>
    <property type="match status" value="1"/>
</dbReference>
<feature type="domain" description="ABM" evidence="2">
    <location>
        <begin position="13"/>
        <end position="101"/>
    </location>
</feature>
<protein>
    <submittedName>
        <fullName evidence="3">Antibiotic biosynthesis monooxygenase</fullName>
    </submittedName>
</protein>
<dbReference type="SUPFAM" id="SSF54909">
    <property type="entry name" value="Dimeric alpha+beta barrel"/>
    <property type="match status" value="1"/>
</dbReference>
<dbReference type="GO" id="GO:0004497">
    <property type="term" value="F:monooxygenase activity"/>
    <property type="evidence" value="ECO:0007669"/>
    <property type="project" value="UniProtKB-KW"/>
</dbReference>
<dbReference type="PANTHER" id="PTHR40057">
    <property type="entry name" value="SLR1162 PROTEIN"/>
    <property type="match status" value="1"/>
</dbReference>
<dbReference type="Proteomes" id="UP000598820">
    <property type="component" value="Unassembled WGS sequence"/>
</dbReference>
<accession>A0A926XYS1</accession>
<organism evidence="3 4">
    <name type="scientific">Spirosoma profusum</name>
    <dbReference type="NCBI Taxonomy" id="2771354"/>
    <lineage>
        <taxon>Bacteria</taxon>
        <taxon>Pseudomonadati</taxon>
        <taxon>Bacteroidota</taxon>
        <taxon>Cytophagia</taxon>
        <taxon>Cytophagales</taxon>
        <taxon>Cytophagaceae</taxon>
        <taxon>Spirosoma</taxon>
    </lineage>
</organism>
<evidence type="ECO:0000259" key="2">
    <source>
        <dbReference type="PROSITE" id="PS51725"/>
    </source>
</evidence>
<evidence type="ECO:0000313" key="3">
    <source>
        <dbReference type="EMBL" id="MBD2703444.1"/>
    </source>
</evidence>
<dbReference type="AlphaFoldDB" id="A0A926XYS1"/>
<keyword evidence="3" id="KW-0560">Oxidoreductase</keyword>
<gene>
    <name evidence="3" type="ORF">IC229_22560</name>
</gene>
<proteinExistence type="predicted"/>
<dbReference type="PROSITE" id="PS51725">
    <property type="entry name" value="ABM"/>
    <property type="match status" value="1"/>
</dbReference>
<keyword evidence="3" id="KW-0503">Monooxygenase</keyword>
<dbReference type="InterPro" id="IPR038762">
    <property type="entry name" value="ABM_predict"/>
</dbReference>
<dbReference type="Gene3D" id="3.30.70.100">
    <property type="match status" value="1"/>
</dbReference>
<keyword evidence="1" id="KW-0812">Transmembrane</keyword>
<dbReference type="EMBL" id="JACWZY010000021">
    <property type="protein sequence ID" value="MBD2703444.1"/>
    <property type="molecule type" value="Genomic_DNA"/>
</dbReference>
<feature type="transmembrane region" description="Helical" evidence="1">
    <location>
        <begin position="124"/>
        <end position="142"/>
    </location>
</feature>
<dbReference type="RefSeq" id="WP_190889289.1">
    <property type="nucleotide sequence ID" value="NZ_JACWZY010000021.1"/>
</dbReference>
<dbReference type="InterPro" id="IPR011008">
    <property type="entry name" value="Dimeric_a/b-barrel"/>
</dbReference>
<sequence>MPTNTPIEIDSAVTTIILQHPTKEQIQAYENWLTEIVPIAQAAAGHRGVNIIRPHEASQPYTIVIHFDSEANLRAWLESDTRQQLVEKVRPLLNSEETIEVKTGLEFWFTPPQTRKSAPAYKQFLITLSAIFPLSILVPWLLSPIFWAVPFLAIPLVKAFLTSGIIVSLMTFVIMPRYVRLVARWLFANPK</sequence>
<comment type="caution">
    <text evidence="3">The sequence shown here is derived from an EMBL/GenBank/DDBJ whole genome shotgun (WGS) entry which is preliminary data.</text>
</comment>
<dbReference type="Pfam" id="PF03992">
    <property type="entry name" value="ABM"/>
    <property type="match status" value="1"/>
</dbReference>
<dbReference type="InterPro" id="IPR007138">
    <property type="entry name" value="ABM_dom"/>
</dbReference>
<reference evidence="3" key="1">
    <citation type="submission" date="2020-09" db="EMBL/GenBank/DDBJ databases">
        <authorList>
            <person name="Kim M.K."/>
        </authorList>
    </citation>
    <scope>NUCLEOTIDE SEQUENCE</scope>
    <source>
        <strain evidence="3">BT702</strain>
    </source>
</reference>
<evidence type="ECO:0000313" key="4">
    <source>
        <dbReference type="Proteomes" id="UP000598820"/>
    </source>
</evidence>
<keyword evidence="1" id="KW-1133">Transmembrane helix</keyword>
<keyword evidence="1" id="KW-0472">Membrane</keyword>
<name>A0A926XYS1_9BACT</name>
<evidence type="ECO:0000256" key="1">
    <source>
        <dbReference type="SAM" id="Phobius"/>
    </source>
</evidence>
<feature type="transmembrane region" description="Helical" evidence="1">
    <location>
        <begin position="148"/>
        <end position="174"/>
    </location>
</feature>
<keyword evidence="4" id="KW-1185">Reference proteome</keyword>